<dbReference type="AlphaFoldDB" id="A0A8D8D815"/>
<organism evidence="2">
    <name type="scientific">Culex pipiens</name>
    <name type="common">House mosquito</name>
    <dbReference type="NCBI Taxonomy" id="7175"/>
    <lineage>
        <taxon>Eukaryota</taxon>
        <taxon>Metazoa</taxon>
        <taxon>Ecdysozoa</taxon>
        <taxon>Arthropoda</taxon>
        <taxon>Hexapoda</taxon>
        <taxon>Insecta</taxon>
        <taxon>Pterygota</taxon>
        <taxon>Neoptera</taxon>
        <taxon>Endopterygota</taxon>
        <taxon>Diptera</taxon>
        <taxon>Nematocera</taxon>
        <taxon>Culicoidea</taxon>
        <taxon>Culicidae</taxon>
        <taxon>Culicinae</taxon>
        <taxon>Culicini</taxon>
        <taxon>Culex</taxon>
        <taxon>Culex</taxon>
    </lineage>
</organism>
<dbReference type="EMBL" id="HBUE01259008">
    <property type="protein sequence ID" value="CAG6558042.1"/>
    <property type="molecule type" value="Transcribed_RNA"/>
</dbReference>
<dbReference type="EMBL" id="HBUE01153952">
    <property type="protein sequence ID" value="CAG6506718.1"/>
    <property type="molecule type" value="Transcribed_RNA"/>
</dbReference>
<protein>
    <submittedName>
        <fullName evidence="2">(northern house mosquito) hypothetical protein</fullName>
    </submittedName>
</protein>
<reference evidence="2" key="1">
    <citation type="submission" date="2021-05" db="EMBL/GenBank/DDBJ databases">
        <authorList>
            <person name="Alioto T."/>
            <person name="Alioto T."/>
            <person name="Gomez Garrido J."/>
        </authorList>
    </citation>
    <scope>NUCLEOTIDE SEQUENCE</scope>
</reference>
<proteinExistence type="predicted"/>
<evidence type="ECO:0000256" key="1">
    <source>
        <dbReference type="SAM" id="MobiDB-lite"/>
    </source>
</evidence>
<feature type="compositionally biased region" description="Polar residues" evidence="1">
    <location>
        <begin position="204"/>
        <end position="226"/>
    </location>
</feature>
<sequence length="226" mass="23544">MAGMAEAAAVDRTGIVAAATEAVATTSTTIAMEAATGTTRAVTKHEAIRAADTTRAVTEVTTTVAAASTVIATGVATRATIVATTTAEMEATAGTIETAPTTRTVTMVVVDTSEAMVGPIGTTTMGGMKTVGGTSSAVVTMGTDRGDRRRRRLVRRVRVVTRWLRTIMAVAIGAHRVTITGLGTEADWRNKLLDAHPSLAGQLHHQQQQSGFSTGSLQQQRGRIHF</sequence>
<name>A0A8D8D815_CULPI</name>
<feature type="region of interest" description="Disordered" evidence="1">
    <location>
        <begin position="202"/>
        <end position="226"/>
    </location>
</feature>
<accession>A0A8D8D815</accession>
<evidence type="ECO:0000313" key="2">
    <source>
        <dbReference type="EMBL" id="CAG6506718.1"/>
    </source>
</evidence>